<evidence type="ECO:0000256" key="11">
    <source>
        <dbReference type="SAM" id="MobiDB-lite"/>
    </source>
</evidence>
<organism evidence="14 15">
    <name type="scientific">Acropora cervicornis</name>
    <name type="common">Staghorn coral</name>
    <dbReference type="NCBI Taxonomy" id="6130"/>
    <lineage>
        <taxon>Eukaryota</taxon>
        <taxon>Metazoa</taxon>
        <taxon>Cnidaria</taxon>
        <taxon>Anthozoa</taxon>
        <taxon>Hexacorallia</taxon>
        <taxon>Scleractinia</taxon>
        <taxon>Astrocoeniina</taxon>
        <taxon>Acroporidae</taxon>
        <taxon>Acropora</taxon>
    </lineage>
</organism>
<keyword evidence="10" id="KW-0807">Transducer</keyword>
<sequence length="657" mass="73063">MELRTLDLQSTKISHLPGNNLEKLESLYIKGATKLYEIPVVSFKRLKNARVEYPFHCCLIKTKPYHSAEVATQPPPPVGATVQAISCPNISIPETTSNASSVTTKSRTSSSPPKHAVIGLPPDYCNNLSSLKFITLPPPIQDVDCLPREDAFNPCGDLLDSNVLRVCSWIVMVFAVLGNSIKFFVLLMSKRKISITRVLMCNLAFANLSMGVFLCMLVSADLYSLGEYQNFAYQWQYRAGCQVAGFLSIFSTELTVFVLTVITVERYFTIVHPLQVQKHLSIKQIVFLVAIGWGFSLTIAALPVLQIGVSSYEKVAICLPFEVESTLSKVYVTFILATNGLAFFFVLFCYSRMYCSLGHSGTGDSSHRVETRVAKRMAMLVITNFACWFPIALVGLIAIYDTTLIGVPAAQFFLVFVYPINSFTNPYFYAMGTKHFQLDALEIIGRLGMCDCAIKNLRDRLQDHLDLGPNSSRGFTGSRVSLSSMRSGHQMSAMSGRNYNSSFNSRGSSKSSKSYNGFKQTTLNGHETESTANSPICSSCGLLSMGSCHRAERARKRQRRESYSVNDSWSHQNDSSDNVRFSWRSNDFAPTLSPERQELVEGNELSVDDRRRQRGALHDEPFESENDDIATTFTEEEKGKEHSPMSGIVPTVVVTTC</sequence>
<keyword evidence="9 14" id="KW-0675">Receptor</keyword>
<comment type="subcellular location">
    <subcellularLocation>
        <location evidence="1">Cell membrane</location>
        <topology evidence="1">Multi-pass membrane protein</topology>
    </subcellularLocation>
</comment>
<feature type="compositionally biased region" description="Polar residues" evidence="11">
    <location>
        <begin position="520"/>
        <end position="531"/>
    </location>
</feature>
<dbReference type="PANTHER" id="PTHR24372:SF74">
    <property type="entry name" value="LP13728P"/>
    <property type="match status" value="1"/>
</dbReference>
<dbReference type="PROSITE" id="PS50262">
    <property type="entry name" value="G_PROTEIN_RECEP_F1_2"/>
    <property type="match status" value="1"/>
</dbReference>
<dbReference type="EMBL" id="JARQWQ010000088">
    <property type="protein sequence ID" value="KAK2552308.1"/>
    <property type="molecule type" value="Genomic_DNA"/>
</dbReference>
<dbReference type="GO" id="GO:0016500">
    <property type="term" value="F:protein-hormone receptor activity"/>
    <property type="evidence" value="ECO:0007669"/>
    <property type="project" value="InterPro"/>
</dbReference>
<name>A0AAD9Q043_ACRCE</name>
<dbReference type="Proteomes" id="UP001249851">
    <property type="component" value="Unassembled WGS sequence"/>
</dbReference>
<dbReference type="PRINTS" id="PR00373">
    <property type="entry name" value="GLYCHORMONER"/>
</dbReference>
<evidence type="ECO:0000256" key="9">
    <source>
        <dbReference type="ARBA" id="ARBA00023170"/>
    </source>
</evidence>
<feature type="compositionally biased region" description="Low complexity" evidence="11">
    <location>
        <begin position="495"/>
        <end position="519"/>
    </location>
</feature>
<proteinExistence type="predicted"/>
<evidence type="ECO:0000313" key="14">
    <source>
        <dbReference type="EMBL" id="KAK2552308.1"/>
    </source>
</evidence>
<protein>
    <submittedName>
        <fullName evidence="14">Follicle-stimulating hormone receptor</fullName>
    </submittedName>
</protein>
<evidence type="ECO:0000256" key="6">
    <source>
        <dbReference type="ARBA" id="ARBA00022989"/>
    </source>
</evidence>
<feature type="transmembrane region" description="Helical" evidence="12">
    <location>
        <begin position="330"/>
        <end position="350"/>
    </location>
</feature>
<evidence type="ECO:0000313" key="15">
    <source>
        <dbReference type="Proteomes" id="UP001249851"/>
    </source>
</evidence>
<feature type="transmembrane region" description="Helical" evidence="12">
    <location>
        <begin position="199"/>
        <end position="223"/>
    </location>
</feature>
<feature type="domain" description="G-protein coupled receptors family 1 profile" evidence="13">
    <location>
        <begin position="178"/>
        <end position="429"/>
    </location>
</feature>
<keyword evidence="7" id="KW-0297">G-protein coupled receptor</keyword>
<feature type="region of interest" description="Disordered" evidence="11">
    <location>
        <begin position="493"/>
        <end position="531"/>
    </location>
</feature>
<dbReference type="Gene3D" id="3.80.10.10">
    <property type="entry name" value="Ribonuclease Inhibitor"/>
    <property type="match status" value="1"/>
</dbReference>
<feature type="transmembrane region" description="Helical" evidence="12">
    <location>
        <begin position="169"/>
        <end position="187"/>
    </location>
</feature>
<keyword evidence="15" id="KW-1185">Reference proteome</keyword>
<dbReference type="InterPro" id="IPR017452">
    <property type="entry name" value="GPCR_Rhodpsn_7TM"/>
</dbReference>
<feature type="compositionally biased region" description="Polar residues" evidence="11">
    <location>
        <begin position="563"/>
        <end position="576"/>
    </location>
</feature>
<feature type="transmembrane region" description="Helical" evidence="12">
    <location>
        <begin position="377"/>
        <end position="399"/>
    </location>
</feature>
<dbReference type="Pfam" id="PF00001">
    <property type="entry name" value="7tm_1"/>
    <property type="match status" value="1"/>
</dbReference>
<dbReference type="InterPro" id="IPR002131">
    <property type="entry name" value="Gphrmn_rcpt_fam"/>
</dbReference>
<evidence type="ECO:0000256" key="1">
    <source>
        <dbReference type="ARBA" id="ARBA00004651"/>
    </source>
</evidence>
<dbReference type="InterPro" id="IPR000276">
    <property type="entry name" value="GPCR_Rhodpsn"/>
</dbReference>
<feature type="region of interest" description="Disordered" evidence="11">
    <location>
        <begin position="556"/>
        <end position="576"/>
    </location>
</feature>
<evidence type="ECO:0000256" key="2">
    <source>
        <dbReference type="ARBA" id="ARBA00022475"/>
    </source>
</evidence>
<evidence type="ECO:0000256" key="3">
    <source>
        <dbReference type="ARBA" id="ARBA00022614"/>
    </source>
</evidence>
<dbReference type="AlphaFoldDB" id="A0AAD9Q043"/>
<dbReference type="GO" id="GO:0008528">
    <property type="term" value="F:G protein-coupled peptide receptor activity"/>
    <property type="evidence" value="ECO:0007669"/>
    <property type="project" value="TreeGrafter"/>
</dbReference>
<dbReference type="SUPFAM" id="SSF81321">
    <property type="entry name" value="Family A G protein-coupled receptor-like"/>
    <property type="match status" value="1"/>
</dbReference>
<dbReference type="GO" id="GO:0007189">
    <property type="term" value="P:adenylate cyclase-activating G protein-coupled receptor signaling pathway"/>
    <property type="evidence" value="ECO:0007669"/>
    <property type="project" value="TreeGrafter"/>
</dbReference>
<keyword evidence="2" id="KW-1003">Cell membrane</keyword>
<gene>
    <name evidence="14" type="ORF">P5673_026623</name>
</gene>
<evidence type="ECO:0000259" key="13">
    <source>
        <dbReference type="PROSITE" id="PS50262"/>
    </source>
</evidence>
<feature type="region of interest" description="Disordered" evidence="11">
    <location>
        <begin position="593"/>
        <end position="649"/>
    </location>
</feature>
<dbReference type="Gene3D" id="1.20.1070.10">
    <property type="entry name" value="Rhodopsin 7-helix transmembrane proteins"/>
    <property type="match status" value="1"/>
</dbReference>
<keyword evidence="3" id="KW-0433">Leucine-rich repeat</keyword>
<dbReference type="PROSITE" id="PS00237">
    <property type="entry name" value="G_PROTEIN_RECEP_F1_1"/>
    <property type="match status" value="1"/>
</dbReference>
<dbReference type="PANTHER" id="PTHR24372">
    <property type="entry name" value="GLYCOPROTEIN HORMONE RECEPTOR"/>
    <property type="match status" value="1"/>
</dbReference>
<keyword evidence="4 12" id="KW-0812">Transmembrane</keyword>
<evidence type="ECO:0000256" key="4">
    <source>
        <dbReference type="ARBA" id="ARBA00022692"/>
    </source>
</evidence>
<feature type="compositionally biased region" description="Basic and acidic residues" evidence="11">
    <location>
        <begin position="607"/>
        <end position="621"/>
    </location>
</feature>
<feature type="transmembrane region" description="Helical" evidence="12">
    <location>
        <begin position="285"/>
        <end position="305"/>
    </location>
</feature>
<reference evidence="14" key="1">
    <citation type="journal article" date="2023" name="G3 (Bethesda)">
        <title>Whole genome assembly and annotation of the endangered Caribbean coral Acropora cervicornis.</title>
        <authorList>
            <person name="Selwyn J.D."/>
            <person name="Vollmer S.V."/>
        </authorList>
    </citation>
    <scope>NUCLEOTIDE SEQUENCE</scope>
    <source>
        <strain evidence="14">K2</strain>
    </source>
</reference>
<accession>A0AAD9Q043</accession>
<evidence type="ECO:0000256" key="12">
    <source>
        <dbReference type="SAM" id="Phobius"/>
    </source>
</evidence>
<dbReference type="InterPro" id="IPR032675">
    <property type="entry name" value="LRR_dom_sf"/>
</dbReference>
<feature type="transmembrane region" description="Helical" evidence="12">
    <location>
        <begin position="405"/>
        <end position="424"/>
    </location>
</feature>
<dbReference type="PRINTS" id="PR00237">
    <property type="entry name" value="GPCRRHODOPSN"/>
</dbReference>
<dbReference type="GO" id="GO:0009755">
    <property type="term" value="P:hormone-mediated signaling pathway"/>
    <property type="evidence" value="ECO:0007669"/>
    <property type="project" value="TreeGrafter"/>
</dbReference>
<evidence type="ECO:0000256" key="7">
    <source>
        <dbReference type="ARBA" id="ARBA00023040"/>
    </source>
</evidence>
<feature type="transmembrane region" description="Helical" evidence="12">
    <location>
        <begin position="243"/>
        <end position="264"/>
    </location>
</feature>
<evidence type="ECO:0000256" key="5">
    <source>
        <dbReference type="ARBA" id="ARBA00022737"/>
    </source>
</evidence>
<keyword evidence="6 12" id="KW-1133">Transmembrane helix</keyword>
<dbReference type="GO" id="GO:0005886">
    <property type="term" value="C:plasma membrane"/>
    <property type="evidence" value="ECO:0007669"/>
    <property type="project" value="UniProtKB-SubCell"/>
</dbReference>
<evidence type="ECO:0000256" key="8">
    <source>
        <dbReference type="ARBA" id="ARBA00023136"/>
    </source>
</evidence>
<keyword evidence="5" id="KW-0677">Repeat</keyword>
<evidence type="ECO:0000256" key="10">
    <source>
        <dbReference type="ARBA" id="ARBA00023224"/>
    </source>
</evidence>
<reference evidence="14" key="2">
    <citation type="journal article" date="2023" name="Science">
        <title>Genomic signatures of disease resistance in endangered staghorn corals.</title>
        <authorList>
            <person name="Vollmer S.V."/>
            <person name="Selwyn J.D."/>
            <person name="Despard B.A."/>
            <person name="Roesel C.L."/>
        </authorList>
    </citation>
    <scope>NUCLEOTIDE SEQUENCE</scope>
    <source>
        <strain evidence="14">K2</strain>
    </source>
</reference>
<keyword evidence="8 12" id="KW-0472">Membrane</keyword>
<comment type="caution">
    <text evidence="14">The sequence shown here is derived from an EMBL/GenBank/DDBJ whole genome shotgun (WGS) entry which is preliminary data.</text>
</comment>